<protein>
    <submittedName>
        <fullName evidence="2">Uncharacterized protein</fullName>
    </submittedName>
</protein>
<evidence type="ECO:0000313" key="3">
    <source>
        <dbReference type="Proteomes" id="UP000254101"/>
    </source>
</evidence>
<feature type="transmembrane region" description="Helical" evidence="1">
    <location>
        <begin position="47"/>
        <end position="67"/>
    </location>
</feature>
<feature type="transmembrane region" description="Helical" evidence="1">
    <location>
        <begin position="172"/>
        <end position="189"/>
    </location>
</feature>
<feature type="transmembrane region" description="Helical" evidence="1">
    <location>
        <begin position="116"/>
        <end position="134"/>
    </location>
</feature>
<sequence length="190" mass="21279">MTEFEFIFALYALALGLSLVEVLSGLGRTLELRFASDAGGDQFTIGWLTPLLAIFVILDLLSFWMFSWSVQNFVSVTSSTLLAVVVFASAYYLAARLVFPSDPDRFTSLDTHYFRVCRTVMGMLIALVVVQWVYLLSLPQVREQLLSPLTIGPTVLFVAMMAILIVSRSRRVHAVVLVALSVRYLVLYLQ</sequence>
<dbReference type="OrthoDB" id="7192182at2"/>
<reference evidence="2 3" key="1">
    <citation type="submission" date="2018-07" db="EMBL/GenBank/DDBJ databases">
        <title>Erythrobacter nanhaiensis sp. nov., a novel member of the genus Erythrobacter isolated from the South China Sea.</title>
        <authorList>
            <person name="Chen X."/>
            <person name="Liu J."/>
        </authorList>
    </citation>
    <scope>NUCLEOTIDE SEQUENCE [LARGE SCALE GENOMIC DNA]</scope>
    <source>
        <strain evidence="2 3">S-5</strain>
    </source>
</reference>
<dbReference type="AlphaFoldDB" id="A0A395LU68"/>
<name>A0A395LU68_9SPHN</name>
<evidence type="ECO:0000313" key="2">
    <source>
        <dbReference type="EMBL" id="RDS78020.1"/>
    </source>
</evidence>
<feature type="transmembrane region" description="Helical" evidence="1">
    <location>
        <begin position="6"/>
        <end position="26"/>
    </location>
</feature>
<proteinExistence type="predicted"/>
<keyword evidence="1" id="KW-0472">Membrane</keyword>
<keyword evidence="1" id="KW-1133">Transmembrane helix</keyword>
<keyword evidence="1" id="KW-0812">Transmembrane</keyword>
<organism evidence="2 3">
    <name type="scientific">Alteriqipengyuania lutimaris</name>
    <dbReference type="NCBI Taxonomy" id="1538146"/>
    <lineage>
        <taxon>Bacteria</taxon>
        <taxon>Pseudomonadati</taxon>
        <taxon>Pseudomonadota</taxon>
        <taxon>Alphaproteobacteria</taxon>
        <taxon>Sphingomonadales</taxon>
        <taxon>Erythrobacteraceae</taxon>
        <taxon>Alteriqipengyuania</taxon>
    </lineage>
</organism>
<accession>A0A395LU68</accession>
<evidence type="ECO:0000256" key="1">
    <source>
        <dbReference type="SAM" id="Phobius"/>
    </source>
</evidence>
<gene>
    <name evidence="2" type="ORF">DL238_10695</name>
</gene>
<feature type="transmembrane region" description="Helical" evidence="1">
    <location>
        <begin position="146"/>
        <end position="165"/>
    </location>
</feature>
<keyword evidence="3" id="KW-1185">Reference proteome</keyword>
<dbReference type="RefSeq" id="WP_115492249.1">
    <property type="nucleotide sequence ID" value="NZ_JACHWW010000001.1"/>
</dbReference>
<feature type="transmembrane region" description="Helical" evidence="1">
    <location>
        <begin position="73"/>
        <end position="95"/>
    </location>
</feature>
<dbReference type="Proteomes" id="UP000254101">
    <property type="component" value="Unassembled WGS sequence"/>
</dbReference>
<comment type="caution">
    <text evidence="2">The sequence shown here is derived from an EMBL/GenBank/DDBJ whole genome shotgun (WGS) entry which is preliminary data.</text>
</comment>
<dbReference type="EMBL" id="QRBB01000001">
    <property type="protein sequence ID" value="RDS78020.1"/>
    <property type="molecule type" value="Genomic_DNA"/>
</dbReference>